<accession>A0ACC1P058</accession>
<reference evidence="1" key="1">
    <citation type="submission" date="2022-10" db="EMBL/GenBank/DDBJ databases">
        <title>Genome Sequence of Xylaria curta.</title>
        <authorList>
            <person name="Buettner E."/>
        </authorList>
    </citation>
    <scope>NUCLEOTIDE SEQUENCE</scope>
    <source>
        <strain evidence="1">Babe10</strain>
    </source>
</reference>
<gene>
    <name evidence="1" type="ORF">NUW58_g5850</name>
</gene>
<dbReference type="Proteomes" id="UP001143856">
    <property type="component" value="Unassembled WGS sequence"/>
</dbReference>
<evidence type="ECO:0000313" key="1">
    <source>
        <dbReference type="EMBL" id="KAJ2984836.1"/>
    </source>
</evidence>
<organism evidence="1 2">
    <name type="scientific">Xylaria curta</name>
    <dbReference type="NCBI Taxonomy" id="42375"/>
    <lineage>
        <taxon>Eukaryota</taxon>
        <taxon>Fungi</taxon>
        <taxon>Dikarya</taxon>
        <taxon>Ascomycota</taxon>
        <taxon>Pezizomycotina</taxon>
        <taxon>Sordariomycetes</taxon>
        <taxon>Xylariomycetidae</taxon>
        <taxon>Xylariales</taxon>
        <taxon>Xylariaceae</taxon>
        <taxon>Xylaria</taxon>
    </lineage>
</organism>
<name>A0ACC1P058_9PEZI</name>
<sequence length="252" mass="26483">MASYTSWLGLLANPHQLATLLLGIAATLLIVTMVPPSSVIYLIRADLRSHNGDVAWTSWFGDLGYCTADASNNALNTGLKCTGTIIGYDIKKAFEPAGAEIVPIPGVSAMSISMTKGSVVLNPVATILCLFSMVAFQAILRRPKGATYAVAMGSSLLALLVSGIAFSFEQSLLSLITSTYFATDAVFETSNGPLAYAMLCALVFQLAACVAGFYSCIGGKYDCEGGIRLGDKEVERPGVNTGRSSLDEKSPL</sequence>
<evidence type="ECO:0000313" key="2">
    <source>
        <dbReference type="Proteomes" id="UP001143856"/>
    </source>
</evidence>
<comment type="caution">
    <text evidence="1">The sequence shown here is derived from an EMBL/GenBank/DDBJ whole genome shotgun (WGS) entry which is preliminary data.</text>
</comment>
<protein>
    <submittedName>
        <fullName evidence="1">Uncharacterized protein</fullName>
    </submittedName>
</protein>
<keyword evidence="2" id="KW-1185">Reference proteome</keyword>
<dbReference type="EMBL" id="JAPDGR010001216">
    <property type="protein sequence ID" value="KAJ2984836.1"/>
    <property type="molecule type" value="Genomic_DNA"/>
</dbReference>
<proteinExistence type="predicted"/>